<evidence type="ECO:0000256" key="18">
    <source>
        <dbReference type="SAM" id="SignalP"/>
    </source>
</evidence>
<keyword evidence="12" id="KW-0325">Glycoprotein</keyword>
<feature type="disulfide bond" evidence="16">
    <location>
        <begin position="122"/>
        <end position="246"/>
    </location>
</feature>
<evidence type="ECO:0000256" key="16">
    <source>
        <dbReference type="PIRSR" id="PIRSR600823-5"/>
    </source>
</evidence>
<feature type="binding site" evidence="14">
    <location>
        <position position="73"/>
    </location>
    <ligand>
        <name>Ca(2+)</name>
        <dbReference type="ChEBI" id="CHEBI:29108"/>
        <label>1</label>
    </ligand>
</feature>
<dbReference type="GO" id="GO:0046872">
    <property type="term" value="F:metal ion binding"/>
    <property type="evidence" value="ECO:0007669"/>
    <property type="project" value="UniProtKB-KW"/>
</dbReference>
<feature type="binding site" evidence="14">
    <location>
        <position position="71"/>
    </location>
    <ligand>
        <name>Ca(2+)</name>
        <dbReference type="ChEBI" id="CHEBI:29108"/>
        <label>1</label>
    </ligand>
</feature>
<evidence type="ECO:0000256" key="4">
    <source>
        <dbReference type="ARBA" id="ARBA00012313"/>
    </source>
</evidence>
<dbReference type="GO" id="GO:0020037">
    <property type="term" value="F:heme binding"/>
    <property type="evidence" value="ECO:0007669"/>
    <property type="project" value="InterPro"/>
</dbReference>
<comment type="similarity">
    <text evidence="17">Belongs to the peroxidase family.</text>
</comment>
<evidence type="ECO:0000313" key="21">
    <source>
        <dbReference type="Proteomes" id="UP001154282"/>
    </source>
</evidence>
<dbReference type="PRINTS" id="PR00458">
    <property type="entry name" value="PEROXIDASE"/>
</dbReference>
<keyword evidence="11 16" id="KW-1015">Disulfide bond</keyword>
<feature type="disulfide bond" evidence="16">
    <location>
        <begin position="69"/>
        <end position="74"/>
    </location>
</feature>
<dbReference type="Gene3D" id="1.10.520.10">
    <property type="match status" value="2"/>
</dbReference>
<organism evidence="20 21">
    <name type="scientific">Linum tenue</name>
    <dbReference type="NCBI Taxonomy" id="586396"/>
    <lineage>
        <taxon>Eukaryota</taxon>
        <taxon>Viridiplantae</taxon>
        <taxon>Streptophyta</taxon>
        <taxon>Embryophyta</taxon>
        <taxon>Tracheophyta</taxon>
        <taxon>Spermatophyta</taxon>
        <taxon>Magnoliopsida</taxon>
        <taxon>eudicotyledons</taxon>
        <taxon>Gunneridae</taxon>
        <taxon>Pentapetalae</taxon>
        <taxon>rosids</taxon>
        <taxon>fabids</taxon>
        <taxon>Malpighiales</taxon>
        <taxon>Linaceae</taxon>
        <taxon>Linum</taxon>
    </lineage>
</organism>
<comment type="function">
    <text evidence="3">Removal of H(2)O(2), oxidation of toxic reductants, biosynthesis and degradation of lignin, suberization, auxin catabolism, response to environmental stresses such as wounding, pathogen attack and oxidative stress. These functions might be dependent on each isozyme/isoform in each plant tissue.</text>
</comment>
<feature type="binding site" evidence="14">
    <location>
        <position position="170"/>
    </location>
    <ligand>
        <name>Ca(2+)</name>
        <dbReference type="ChEBI" id="CHEBI:29108"/>
        <label>2</label>
    </ligand>
</feature>
<feature type="binding site" evidence="14">
    <location>
        <position position="75"/>
    </location>
    <ligand>
        <name>Ca(2+)</name>
        <dbReference type="ChEBI" id="CHEBI:29108"/>
        <label>1</label>
    </ligand>
</feature>
<evidence type="ECO:0000259" key="19">
    <source>
        <dbReference type="PROSITE" id="PS50873"/>
    </source>
</evidence>
<evidence type="ECO:0000256" key="11">
    <source>
        <dbReference type="ARBA" id="ARBA00023157"/>
    </source>
</evidence>
<dbReference type="AlphaFoldDB" id="A0AAV0IWD2"/>
<evidence type="ECO:0000256" key="13">
    <source>
        <dbReference type="PIRSR" id="PIRSR600823-1"/>
    </source>
</evidence>
<dbReference type="EC" id="1.11.1.7" evidence="4"/>
<proteinExistence type="inferred from homology"/>
<dbReference type="PANTHER" id="PTHR31388:SF115">
    <property type="entry name" value="PEROXIDASE 5"/>
    <property type="match status" value="1"/>
</dbReference>
<protein>
    <recommendedName>
        <fullName evidence="4">peroxidase</fullName>
        <ecNumber evidence="4">1.11.1.7</ecNumber>
    </recommendedName>
</protein>
<evidence type="ECO:0000313" key="20">
    <source>
        <dbReference type="EMBL" id="CAI0401713.1"/>
    </source>
</evidence>
<accession>A0AAV0IWD2</accession>
<keyword evidence="6" id="KW-0349">Heme</keyword>
<evidence type="ECO:0000256" key="8">
    <source>
        <dbReference type="ARBA" id="ARBA00022837"/>
    </source>
</evidence>
<keyword evidence="21" id="KW-1185">Reference proteome</keyword>
<feature type="binding site" evidence="14">
    <location>
        <position position="89"/>
    </location>
    <ligand>
        <name>Ca(2+)</name>
        <dbReference type="ChEBI" id="CHEBI:29108"/>
        <label>1</label>
    </ligand>
</feature>
<dbReference type="PRINTS" id="PR00461">
    <property type="entry name" value="PLPEROXIDASE"/>
</dbReference>
<gene>
    <name evidence="20" type="ORF">LITE_LOCUS11317</name>
</gene>
<feature type="disulfide bond" evidence="16">
    <location>
        <begin position="36"/>
        <end position="116"/>
    </location>
</feature>
<sequence>MASRGLILLTFSLSLLLLSCSSTQAQLSANFYSSTCPNALSTIRSGIRTAVQRERRMAASLIRLHFHDCFVQGCDASVLLDDTSSFTGEKTARNNRNSVRGFNVIDAVKSQLETLCPGVVSCADVVAVAARDASAAVGGPSWAVTLGRRDSTSATLAAAGDGNDNLAPLDLVTPNSFDNNYFRNLVQRRGLLQSDQVLFSGGSTDGIVNEYSRNGRVFSSDFAAAMVRMGSIEPLTGSQGQVRRVCSVVN</sequence>
<evidence type="ECO:0000256" key="14">
    <source>
        <dbReference type="PIRSR" id="PIRSR600823-3"/>
    </source>
</evidence>
<evidence type="ECO:0000256" key="9">
    <source>
        <dbReference type="ARBA" id="ARBA00023002"/>
    </source>
</evidence>
<evidence type="ECO:0000256" key="1">
    <source>
        <dbReference type="ARBA" id="ARBA00000189"/>
    </source>
</evidence>
<dbReference type="PROSITE" id="PS50873">
    <property type="entry name" value="PEROXIDASE_4"/>
    <property type="match status" value="1"/>
</dbReference>
<evidence type="ECO:0000256" key="7">
    <source>
        <dbReference type="ARBA" id="ARBA00022723"/>
    </source>
</evidence>
<reference evidence="20" key="1">
    <citation type="submission" date="2022-08" db="EMBL/GenBank/DDBJ databases">
        <authorList>
            <person name="Gutierrez-Valencia J."/>
        </authorList>
    </citation>
    <scope>NUCLEOTIDE SEQUENCE</scope>
</reference>
<feature type="binding site" evidence="14">
    <location>
        <position position="173"/>
    </location>
    <ligand>
        <name>Ca(2+)</name>
        <dbReference type="ChEBI" id="CHEBI:29108"/>
        <label>2</label>
    </ligand>
</feature>
<evidence type="ECO:0000256" key="3">
    <source>
        <dbReference type="ARBA" id="ARBA00002322"/>
    </source>
</evidence>
<dbReference type="Gene3D" id="1.10.420.10">
    <property type="entry name" value="Peroxidase, domain 2"/>
    <property type="match status" value="1"/>
</dbReference>
<dbReference type="PROSITE" id="PS51257">
    <property type="entry name" value="PROKAR_LIPOPROTEIN"/>
    <property type="match status" value="1"/>
</dbReference>
<feature type="signal peptide" evidence="18">
    <location>
        <begin position="1"/>
        <end position="25"/>
    </location>
</feature>
<comment type="caution">
    <text evidence="20">The sequence shown here is derived from an EMBL/GenBank/DDBJ whole genome shotgun (WGS) entry which is preliminary data.</text>
</comment>
<comment type="cofactor">
    <cofactor evidence="14">
        <name>Ca(2+)</name>
        <dbReference type="ChEBI" id="CHEBI:29108"/>
    </cofactor>
    <text evidence="14">Binds 2 calcium ions per subunit.</text>
</comment>
<evidence type="ECO:0000256" key="2">
    <source>
        <dbReference type="ARBA" id="ARBA00001970"/>
    </source>
</evidence>
<dbReference type="GO" id="GO:0006979">
    <property type="term" value="P:response to oxidative stress"/>
    <property type="evidence" value="ECO:0007669"/>
    <property type="project" value="InterPro"/>
</dbReference>
<feature type="active site" description="Proton acceptor" evidence="13">
    <location>
        <position position="67"/>
    </location>
</feature>
<evidence type="ECO:0000256" key="15">
    <source>
        <dbReference type="PIRSR" id="PIRSR600823-4"/>
    </source>
</evidence>
<evidence type="ECO:0000256" key="12">
    <source>
        <dbReference type="ARBA" id="ARBA00023180"/>
    </source>
</evidence>
<evidence type="ECO:0000256" key="6">
    <source>
        <dbReference type="ARBA" id="ARBA00022617"/>
    </source>
</evidence>
<dbReference type="PROSITE" id="PS00436">
    <property type="entry name" value="PEROXIDASE_2"/>
    <property type="match status" value="1"/>
</dbReference>
<feature type="domain" description="Plant heme peroxidase family profile" evidence="19">
    <location>
        <begin position="26"/>
        <end position="250"/>
    </location>
</feature>
<dbReference type="GO" id="GO:0140825">
    <property type="term" value="F:lactoperoxidase activity"/>
    <property type="evidence" value="ECO:0007669"/>
    <property type="project" value="UniProtKB-EC"/>
</dbReference>
<dbReference type="InterPro" id="IPR010255">
    <property type="entry name" value="Haem_peroxidase_sf"/>
</dbReference>
<keyword evidence="9" id="KW-0560">Oxidoreductase</keyword>
<dbReference type="InterPro" id="IPR000823">
    <property type="entry name" value="Peroxidase_pln"/>
</dbReference>
<dbReference type="Pfam" id="PF00141">
    <property type="entry name" value="peroxidase"/>
    <property type="match status" value="2"/>
</dbReference>
<comment type="catalytic activity">
    <reaction evidence="1">
        <text>2 a phenolic donor + H2O2 = 2 a phenolic radical donor + 2 H2O</text>
        <dbReference type="Rhea" id="RHEA:56136"/>
        <dbReference type="ChEBI" id="CHEBI:15377"/>
        <dbReference type="ChEBI" id="CHEBI:16240"/>
        <dbReference type="ChEBI" id="CHEBI:139520"/>
        <dbReference type="ChEBI" id="CHEBI:139521"/>
        <dbReference type="EC" id="1.11.1.7"/>
    </reaction>
</comment>
<dbReference type="EMBL" id="CAMGYJ010000004">
    <property type="protein sequence ID" value="CAI0401713.1"/>
    <property type="molecule type" value="Genomic_DNA"/>
</dbReference>
<keyword evidence="8 14" id="KW-0106">Calcium</keyword>
<keyword evidence="18" id="KW-0732">Signal</keyword>
<dbReference type="Proteomes" id="UP001154282">
    <property type="component" value="Unassembled WGS sequence"/>
</dbReference>
<evidence type="ECO:0000256" key="17">
    <source>
        <dbReference type="RuleBase" id="RU004241"/>
    </source>
</evidence>
<feature type="chain" id="PRO_5043717944" description="peroxidase" evidence="18">
    <location>
        <begin position="26"/>
        <end position="250"/>
    </location>
</feature>
<dbReference type="InterPro" id="IPR002016">
    <property type="entry name" value="Haem_peroxidase"/>
</dbReference>
<comment type="cofactor">
    <cofactor evidence="2">
        <name>heme b</name>
        <dbReference type="ChEBI" id="CHEBI:60344"/>
    </cofactor>
</comment>
<keyword evidence="5" id="KW-0575">Peroxidase</keyword>
<keyword evidence="7 14" id="KW-0479">Metal-binding</keyword>
<evidence type="ECO:0000256" key="10">
    <source>
        <dbReference type="ARBA" id="ARBA00023004"/>
    </source>
</evidence>
<feature type="site" description="Transition state stabilizer" evidence="15">
    <location>
        <position position="63"/>
    </location>
</feature>
<feature type="binding site" evidence="14">
    <location>
        <position position="77"/>
    </location>
    <ligand>
        <name>Ca(2+)</name>
        <dbReference type="ChEBI" id="CHEBI:29108"/>
        <label>1</label>
    </ligand>
</feature>
<dbReference type="PANTHER" id="PTHR31388">
    <property type="entry name" value="PEROXIDASE 72-RELATED"/>
    <property type="match status" value="1"/>
</dbReference>
<dbReference type="SUPFAM" id="SSF48113">
    <property type="entry name" value="Heme-dependent peroxidases"/>
    <property type="match status" value="1"/>
</dbReference>
<dbReference type="FunFam" id="1.10.520.10:FF:000009">
    <property type="entry name" value="Peroxidase"/>
    <property type="match status" value="1"/>
</dbReference>
<name>A0AAV0IWD2_9ROSI</name>
<feature type="binding site" evidence="14">
    <location>
        <position position="178"/>
    </location>
    <ligand>
        <name>Ca(2+)</name>
        <dbReference type="ChEBI" id="CHEBI:29108"/>
        <label>2</label>
    </ligand>
</feature>
<dbReference type="InterPro" id="IPR019794">
    <property type="entry name" value="Peroxidases_AS"/>
</dbReference>
<keyword evidence="10" id="KW-0408">Iron</keyword>
<evidence type="ECO:0000256" key="5">
    <source>
        <dbReference type="ARBA" id="ARBA00022559"/>
    </source>
</evidence>
<feature type="binding site" evidence="14">
    <location>
        <position position="68"/>
    </location>
    <ligand>
        <name>Ca(2+)</name>
        <dbReference type="ChEBI" id="CHEBI:29108"/>
        <label>1</label>
    </ligand>
</feature>